<comment type="caution">
    <text evidence="2">The sequence shown here is derived from an EMBL/GenBank/DDBJ whole genome shotgun (WGS) entry which is preliminary data.</text>
</comment>
<feature type="region of interest" description="Disordered" evidence="1">
    <location>
        <begin position="1"/>
        <end position="30"/>
    </location>
</feature>
<dbReference type="AlphaFoldDB" id="A0A151P875"/>
<sequence>MRSGRQHRERSRRSNKKQKTKLQFEQRKRMGVTLGEDVELTCGMPEKRREESGRRHLACTFPFCTASLDRRAFKKQMDVKTDNQMSSYNQPEVSR</sequence>
<feature type="compositionally biased region" description="Basic residues" evidence="1">
    <location>
        <begin position="1"/>
        <end position="20"/>
    </location>
</feature>
<evidence type="ECO:0000313" key="2">
    <source>
        <dbReference type="EMBL" id="KYO45180.1"/>
    </source>
</evidence>
<dbReference type="EMBL" id="AKHW03000629">
    <property type="protein sequence ID" value="KYO45180.1"/>
    <property type="molecule type" value="Genomic_DNA"/>
</dbReference>
<evidence type="ECO:0000313" key="3">
    <source>
        <dbReference type="Proteomes" id="UP000050525"/>
    </source>
</evidence>
<keyword evidence="3" id="KW-1185">Reference proteome</keyword>
<reference evidence="2 3" key="1">
    <citation type="journal article" date="2012" name="Genome Biol.">
        <title>Sequencing three crocodilian genomes to illuminate the evolution of archosaurs and amniotes.</title>
        <authorList>
            <person name="St John J.A."/>
            <person name="Braun E.L."/>
            <person name="Isberg S.R."/>
            <person name="Miles L.G."/>
            <person name="Chong A.Y."/>
            <person name="Gongora J."/>
            <person name="Dalzell P."/>
            <person name="Moran C."/>
            <person name="Bed'hom B."/>
            <person name="Abzhanov A."/>
            <person name="Burgess S.C."/>
            <person name="Cooksey A.M."/>
            <person name="Castoe T.A."/>
            <person name="Crawford N.G."/>
            <person name="Densmore L.D."/>
            <person name="Drew J.C."/>
            <person name="Edwards S.V."/>
            <person name="Faircloth B.C."/>
            <person name="Fujita M.K."/>
            <person name="Greenwold M.J."/>
            <person name="Hoffmann F.G."/>
            <person name="Howard J.M."/>
            <person name="Iguchi T."/>
            <person name="Janes D.E."/>
            <person name="Khan S.Y."/>
            <person name="Kohno S."/>
            <person name="de Koning A.J."/>
            <person name="Lance S.L."/>
            <person name="McCarthy F.M."/>
            <person name="McCormack J.E."/>
            <person name="Merchant M.E."/>
            <person name="Peterson D.G."/>
            <person name="Pollock D.D."/>
            <person name="Pourmand N."/>
            <person name="Raney B.J."/>
            <person name="Roessler K.A."/>
            <person name="Sanford J.R."/>
            <person name="Sawyer R.H."/>
            <person name="Schmidt C.J."/>
            <person name="Triplett E.W."/>
            <person name="Tuberville T.D."/>
            <person name="Venegas-Anaya M."/>
            <person name="Howard J.T."/>
            <person name="Jarvis E.D."/>
            <person name="Guillette L.J.Jr."/>
            <person name="Glenn T.C."/>
            <person name="Green R.E."/>
            <person name="Ray D.A."/>
        </authorList>
    </citation>
    <scope>NUCLEOTIDE SEQUENCE [LARGE SCALE GENOMIC DNA]</scope>
    <source>
        <strain evidence="2">KSC_2009_1</strain>
    </source>
</reference>
<evidence type="ECO:0000256" key="1">
    <source>
        <dbReference type="SAM" id="MobiDB-lite"/>
    </source>
</evidence>
<organism evidence="2 3">
    <name type="scientific">Alligator mississippiensis</name>
    <name type="common">American alligator</name>
    <dbReference type="NCBI Taxonomy" id="8496"/>
    <lineage>
        <taxon>Eukaryota</taxon>
        <taxon>Metazoa</taxon>
        <taxon>Chordata</taxon>
        <taxon>Craniata</taxon>
        <taxon>Vertebrata</taxon>
        <taxon>Euteleostomi</taxon>
        <taxon>Archelosauria</taxon>
        <taxon>Archosauria</taxon>
        <taxon>Crocodylia</taxon>
        <taxon>Alligatoridae</taxon>
        <taxon>Alligatorinae</taxon>
        <taxon>Alligator</taxon>
    </lineage>
</organism>
<proteinExistence type="predicted"/>
<name>A0A151P875_ALLMI</name>
<accession>A0A151P875</accession>
<gene>
    <name evidence="2" type="ORF">Y1Q_0014646</name>
</gene>
<protein>
    <submittedName>
        <fullName evidence="2">Uncharacterized protein</fullName>
    </submittedName>
</protein>
<dbReference type="Proteomes" id="UP000050525">
    <property type="component" value="Unassembled WGS sequence"/>
</dbReference>